<dbReference type="InterPro" id="IPR001258">
    <property type="entry name" value="NHL_repeat"/>
</dbReference>
<feature type="repeat" description="NHL" evidence="9">
    <location>
        <begin position="555"/>
        <end position="582"/>
    </location>
</feature>
<accession>A0A6P5APN3</accession>
<dbReference type="Pfam" id="PF01436">
    <property type="entry name" value="NHL"/>
    <property type="match status" value="4"/>
</dbReference>
<dbReference type="SUPFAM" id="SSF57845">
    <property type="entry name" value="B-box zinc-binding domain"/>
    <property type="match status" value="1"/>
</dbReference>
<keyword evidence="5 7" id="KW-0863">Zinc-finger</keyword>
<evidence type="ECO:0000259" key="12">
    <source>
        <dbReference type="PROSITE" id="PS50119"/>
    </source>
</evidence>
<protein>
    <submittedName>
        <fullName evidence="14">E3 ubiquitin-protein ligase TRIM71-like</fullName>
    </submittedName>
</protein>
<organism evidence="13 14">
    <name type="scientific">Branchiostoma belcheri</name>
    <name type="common">Amphioxus</name>
    <dbReference type="NCBI Taxonomy" id="7741"/>
    <lineage>
        <taxon>Eukaryota</taxon>
        <taxon>Metazoa</taxon>
        <taxon>Chordata</taxon>
        <taxon>Cephalochordata</taxon>
        <taxon>Leptocardii</taxon>
        <taxon>Amphioxiformes</taxon>
        <taxon>Branchiostomatidae</taxon>
        <taxon>Branchiostoma</taxon>
    </lineage>
</organism>
<evidence type="ECO:0000259" key="11">
    <source>
        <dbReference type="PROSITE" id="PS50089"/>
    </source>
</evidence>
<dbReference type="SUPFAM" id="SSF81296">
    <property type="entry name" value="E set domains"/>
    <property type="match status" value="1"/>
</dbReference>
<dbReference type="SUPFAM" id="SSF57850">
    <property type="entry name" value="RING/U-box"/>
    <property type="match status" value="1"/>
</dbReference>
<dbReference type="InterPro" id="IPR017868">
    <property type="entry name" value="Filamin/ABP280_repeat-like"/>
</dbReference>
<evidence type="ECO:0000256" key="4">
    <source>
        <dbReference type="ARBA" id="ARBA00022737"/>
    </source>
</evidence>
<feature type="coiled-coil region" evidence="10">
    <location>
        <begin position="240"/>
        <end position="274"/>
    </location>
</feature>
<dbReference type="InterPro" id="IPR047153">
    <property type="entry name" value="TRIM45/56/19-like"/>
</dbReference>
<dbReference type="InterPro" id="IPR027370">
    <property type="entry name" value="Znf-RING_euk"/>
</dbReference>
<evidence type="ECO:0000256" key="2">
    <source>
        <dbReference type="ARBA" id="ARBA00022553"/>
    </source>
</evidence>
<dbReference type="GO" id="GO:0061630">
    <property type="term" value="F:ubiquitin protein ligase activity"/>
    <property type="evidence" value="ECO:0007669"/>
    <property type="project" value="TreeGrafter"/>
</dbReference>
<dbReference type="GeneID" id="109485034"/>
<keyword evidence="10" id="KW-0175">Coiled coil</keyword>
<dbReference type="SUPFAM" id="SSF101898">
    <property type="entry name" value="NHL repeat"/>
    <property type="match status" value="1"/>
</dbReference>
<dbReference type="PROSITE" id="PS50089">
    <property type="entry name" value="ZF_RING_2"/>
    <property type="match status" value="1"/>
</dbReference>
<dbReference type="Pfam" id="PF00643">
    <property type="entry name" value="zf-B_box"/>
    <property type="match status" value="1"/>
</dbReference>
<proteinExistence type="inferred from homology"/>
<keyword evidence="13" id="KW-1185">Reference proteome</keyword>
<dbReference type="Pfam" id="PF13445">
    <property type="entry name" value="zf-RING_UBOX"/>
    <property type="match status" value="1"/>
</dbReference>
<feature type="domain" description="RING-type" evidence="11">
    <location>
        <begin position="18"/>
        <end position="59"/>
    </location>
</feature>
<dbReference type="SMART" id="SM00184">
    <property type="entry name" value="RING"/>
    <property type="match status" value="1"/>
</dbReference>
<keyword evidence="3" id="KW-0479">Metal-binding</keyword>
<dbReference type="GO" id="GO:0006513">
    <property type="term" value="P:protein monoubiquitination"/>
    <property type="evidence" value="ECO:0007669"/>
    <property type="project" value="TreeGrafter"/>
</dbReference>
<dbReference type="InterPro" id="IPR014756">
    <property type="entry name" value="Ig_E-set"/>
</dbReference>
<dbReference type="InterPro" id="IPR013083">
    <property type="entry name" value="Znf_RING/FYVE/PHD"/>
</dbReference>
<evidence type="ECO:0000256" key="3">
    <source>
        <dbReference type="ARBA" id="ARBA00022723"/>
    </source>
</evidence>
<dbReference type="PROSITE" id="PS51125">
    <property type="entry name" value="NHL"/>
    <property type="match status" value="3"/>
</dbReference>
<dbReference type="KEGG" id="bbel:109485034"/>
<dbReference type="Gene3D" id="2.120.10.30">
    <property type="entry name" value="TolB, C-terminal domain"/>
    <property type="match status" value="2"/>
</dbReference>
<dbReference type="OrthoDB" id="252722at2759"/>
<reference evidence="14" key="1">
    <citation type="submission" date="2025-08" db="UniProtKB">
        <authorList>
            <consortium name="RefSeq"/>
        </authorList>
    </citation>
    <scope>IDENTIFICATION</scope>
    <source>
        <tissue evidence="14">Gonad</tissue>
    </source>
</reference>
<keyword evidence="2" id="KW-0597">Phosphoprotein</keyword>
<dbReference type="RefSeq" id="XP_019643986.1">
    <property type="nucleotide sequence ID" value="XM_019788427.1"/>
</dbReference>
<evidence type="ECO:0000256" key="7">
    <source>
        <dbReference type="PROSITE-ProRule" id="PRU00024"/>
    </source>
</evidence>
<sequence length="727" mass="81705">MAAADFQQEEFDDKFLTCDICKEIFEDPRILPCHQQHTFCSRCLERRQEGSQFTCPICQHQVELGRAGVSSLPPNLYVKKLLDFRALHNSKKARASCGMCDSAASVEGTCGDCQLLLCGKCLIAHENTRALRGHSFITLDDLKNPSRRSQYTRAEYCPRHSNERLAFYCRPCAKLVCRHCKEHRGRNHNPQEVSTVAQTFKTELQTLLQNPKDNAKILKKTGSMVNKELSSITTNCDIEETKIQEHFAQQREELDRMEKEMREKLRDMERSQKEPLLQEKEELEKTLRSTEEGLKSCTDVLGRDNDVEIITRRQQLGARLENLAQYQIQQHRPLEYHDQVSFLIQPANIISHCDVTLICKPVVFTELPTESLPTTVIYYKSQTRQFQGTPQVTVTSPGGQCARLDTTETSEGVFEAVWRPQTSGKHEVGVTTGGGTTGGRDEVRLSSPVTVDVRSNDPVLRFGQKGSEQGQFDWPIDVAVMGDRLYVADFWNSRVQVFDLIGKFCCSFSTSTNPASVAVQTDGTIVVQGGYEVKRFSSSGALQHKFRLGEYCTDPHGLAVQCDGKVVVADRGKHSISLFKADGALVKQVGGRGNGEGQFDKPYVVCVDKEDNIIVADRHNHRVQVFDKNLKFQHKFGQKGRQPQDMWAPRGVSADSRGNIVLANIGGDDGIRHSRKLQVFRPDGTWVSTISSDGDKLKVPCGLAVTEDGHVFVADPENHCIRKYRYI</sequence>
<name>A0A6P5APN3_BRABE</name>
<feature type="repeat" description="NHL" evidence="9">
    <location>
        <begin position="459"/>
        <end position="501"/>
    </location>
</feature>
<dbReference type="SMART" id="SM00336">
    <property type="entry name" value="BBOX"/>
    <property type="match status" value="2"/>
</dbReference>
<dbReference type="Gene3D" id="3.30.40.10">
    <property type="entry name" value="Zinc/RING finger domain, C3HC4 (zinc finger)"/>
    <property type="match status" value="1"/>
</dbReference>
<dbReference type="PROSITE" id="PS50119">
    <property type="entry name" value="ZF_BBOX"/>
    <property type="match status" value="2"/>
</dbReference>
<dbReference type="InterPro" id="IPR011042">
    <property type="entry name" value="6-blade_b-propeller_TolB-like"/>
</dbReference>
<dbReference type="GO" id="GO:0008270">
    <property type="term" value="F:zinc ion binding"/>
    <property type="evidence" value="ECO:0007669"/>
    <property type="project" value="UniProtKB-KW"/>
</dbReference>
<evidence type="ECO:0000256" key="9">
    <source>
        <dbReference type="PROSITE-ProRule" id="PRU00504"/>
    </source>
</evidence>
<dbReference type="Proteomes" id="UP000515135">
    <property type="component" value="Unplaced"/>
</dbReference>
<feature type="repeat" description="NHL" evidence="9">
    <location>
        <begin position="586"/>
        <end position="629"/>
    </location>
</feature>
<dbReference type="InterPro" id="IPR000315">
    <property type="entry name" value="Znf_B-box"/>
</dbReference>
<evidence type="ECO:0000256" key="10">
    <source>
        <dbReference type="SAM" id="Coils"/>
    </source>
</evidence>
<dbReference type="AlphaFoldDB" id="A0A6P5APN3"/>
<evidence type="ECO:0000313" key="14">
    <source>
        <dbReference type="RefSeq" id="XP_019643986.1"/>
    </source>
</evidence>
<dbReference type="PANTHER" id="PTHR25462:SF229">
    <property type="entry name" value="TRANSCRIPTION INTERMEDIARY FACTOR 1-BETA"/>
    <property type="match status" value="1"/>
</dbReference>
<keyword evidence="6" id="KW-0862">Zinc</keyword>
<feature type="repeat" description="Filamin" evidence="8">
    <location>
        <begin position="388"/>
        <end position="453"/>
    </location>
</feature>
<evidence type="ECO:0000313" key="13">
    <source>
        <dbReference type="Proteomes" id="UP000515135"/>
    </source>
</evidence>
<comment type="similarity">
    <text evidence="1">Belongs to the TRIM/RBCC family.</text>
</comment>
<dbReference type="InterPro" id="IPR013783">
    <property type="entry name" value="Ig-like_fold"/>
</dbReference>
<dbReference type="Gene3D" id="2.60.40.10">
    <property type="entry name" value="Immunoglobulins"/>
    <property type="match status" value="1"/>
</dbReference>
<evidence type="ECO:0000256" key="8">
    <source>
        <dbReference type="PROSITE-ProRule" id="PRU00087"/>
    </source>
</evidence>
<feature type="domain" description="B box-type" evidence="12">
    <location>
        <begin position="152"/>
        <end position="196"/>
    </location>
</feature>
<dbReference type="FunFam" id="2.120.10.30:FF:000095">
    <property type="entry name" value="Uncharacterized protein"/>
    <property type="match status" value="1"/>
</dbReference>
<evidence type="ECO:0000256" key="5">
    <source>
        <dbReference type="ARBA" id="ARBA00022771"/>
    </source>
</evidence>
<evidence type="ECO:0000256" key="1">
    <source>
        <dbReference type="ARBA" id="ARBA00008518"/>
    </source>
</evidence>
<evidence type="ECO:0000256" key="6">
    <source>
        <dbReference type="ARBA" id="ARBA00022833"/>
    </source>
</evidence>
<dbReference type="PANTHER" id="PTHR25462">
    <property type="entry name" value="BONUS, ISOFORM C-RELATED"/>
    <property type="match status" value="1"/>
</dbReference>
<dbReference type="PROSITE" id="PS50194">
    <property type="entry name" value="FILAMIN_REPEAT"/>
    <property type="match status" value="1"/>
</dbReference>
<gene>
    <name evidence="14" type="primary">LOC109485034</name>
</gene>
<dbReference type="InterPro" id="IPR001841">
    <property type="entry name" value="Znf_RING"/>
</dbReference>
<keyword evidence="4" id="KW-0677">Repeat</keyword>
<feature type="domain" description="B box-type" evidence="12">
    <location>
        <begin position="92"/>
        <end position="139"/>
    </location>
</feature>
<dbReference type="Gene3D" id="3.30.160.60">
    <property type="entry name" value="Classic Zinc Finger"/>
    <property type="match status" value="1"/>
</dbReference>